<dbReference type="Proteomes" id="UP000077521">
    <property type="component" value="Unassembled WGS sequence"/>
</dbReference>
<feature type="region of interest" description="Disordered" evidence="1">
    <location>
        <begin position="230"/>
        <end position="251"/>
    </location>
</feature>
<evidence type="ECO:0000313" key="2">
    <source>
        <dbReference type="EMBL" id="KAE8255758.1"/>
    </source>
</evidence>
<evidence type="ECO:0000313" key="3">
    <source>
        <dbReference type="Proteomes" id="UP000077521"/>
    </source>
</evidence>
<reference evidence="2" key="1">
    <citation type="submission" date="2016-04" db="EMBL/GenBank/DDBJ databases">
        <authorList>
            <person name="Nguyen H.D."/>
            <person name="Samba Siva P."/>
            <person name="Cullis J."/>
            <person name="Levesque C.A."/>
            <person name="Hambleton S."/>
        </authorList>
    </citation>
    <scope>NUCLEOTIDE SEQUENCE</scope>
    <source>
        <strain evidence="2">DAOMC 236416</strain>
    </source>
</reference>
<organism evidence="2 3">
    <name type="scientific">Tilletia indica</name>
    <dbReference type="NCBI Taxonomy" id="43049"/>
    <lineage>
        <taxon>Eukaryota</taxon>
        <taxon>Fungi</taxon>
        <taxon>Dikarya</taxon>
        <taxon>Basidiomycota</taxon>
        <taxon>Ustilaginomycotina</taxon>
        <taxon>Exobasidiomycetes</taxon>
        <taxon>Tilletiales</taxon>
        <taxon>Tilletiaceae</taxon>
        <taxon>Tilletia</taxon>
    </lineage>
</organism>
<dbReference type="OrthoDB" id="613763at2759"/>
<protein>
    <recommendedName>
        <fullName evidence="4">F-box domain-containing protein</fullName>
    </recommendedName>
</protein>
<dbReference type="EMBL" id="LWDF02000151">
    <property type="protein sequence ID" value="KAE8255758.1"/>
    <property type="molecule type" value="Genomic_DNA"/>
</dbReference>
<proteinExistence type="predicted"/>
<evidence type="ECO:0000256" key="1">
    <source>
        <dbReference type="SAM" id="MobiDB-lite"/>
    </source>
</evidence>
<evidence type="ECO:0008006" key="4">
    <source>
        <dbReference type="Google" id="ProtNLM"/>
    </source>
</evidence>
<reference evidence="2" key="2">
    <citation type="journal article" date="2019" name="IMA Fungus">
        <title>Genome sequencing and comparison of five Tilletia species to identify candidate genes for the detection of regulated species infecting wheat.</title>
        <authorList>
            <person name="Nguyen H.D.T."/>
            <person name="Sultana T."/>
            <person name="Kesanakurti P."/>
            <person name="Hambleton S."/>
        </authorList>
    </citation>
    <scope>NUCLEOTIDE SEQUENCE</scope>
    <source>
        <strain evidence="2">DAOMC 236416</strain>
    </source>
</reference>
<dbReference type="Gene3D" id="3.80.10.10">
    <property type="entry name" value="Ribonuclease Inhibitor"/>
    <property type="match status" value="1"/>
</dbReference>
<name>A0A177TBX0_9BASI</name>
<feature type="compositionally biased region" description="Basic and acidic residues" evidence="1">
    <location>
        <begin position="230"/>
        <end position="243"/>
    </location>
</feature>
<comment type="caution">
    <text evidence="2">The sequence shown here is derived from an EMBL/GenBank/DDBJ whole genome shotgun (WGS) entry which is preliminary data.</text>
</comment>
<gene>
    <name evidence="2" type="ORF">A4X13_0g2921</name>
</gene>
<accession>A0A177TBX0</accession>
<dbReference type="SUPFAM" id="SSF52047">
    <property type="entry name" value="RNI-like"/>
    <property type="match status" value="1"/>
</dbReference>
<dbReference type="InterPro" id="IPR032675">
    <property type="entry name" value="LRR_dom_sf"/>
</dbReference>
<feature type="compositionally biased region" description="Polar residues" evidence="1">
    <location>
        <begin position="278"/>
        <end position="287"/>
    </location>
</feature>
<feature type="region of interest" description="Disordered" evidence="1">
    <location>
        <begin position="276"/>
        <end position="305"/>
    </location>
</feature>
<sequence length="369" mass="41606">MSLPLPAELISLIIQHACDNGDGVSVSQVSRQFWHLAESILYRRPTISSSQTLKLLVRSLSARPELARHVTSLSIYTARVPFDVACRLATLLKPFQERLIRLQVRFPASDLPLALDFLEALNPVRFEWITSPTWMIRPGNLFQRFLTKWTRLKYLTLGNFFLDSVLASSIAALPQITCLTLLGHSNKNLEVESVRTLLEGIPRLKLLEIGDCPLRRRVIIESELGIERSADDGNRCTREDDYKNSVSQGHPRQPVRLLLSRAHSLPVHSSLLLPESSTISHDGSTLQNERDNSRVVASDPPLAPPGSSVLAVSSAPAQQPASLSITHDHNQNMNRFNMYALKRFVSDTDVHHDQLAWHQRRVHTLRWLP</sequence>
<keyword evidence="3" id="KW-1185">Reference proteome</keyword>
<dbReference type="AlphaFoldDB" id="A0A177TBX0"/>